<reference evidence="2" key="1">
    <citation type="submission" date="2022-12" db="EMBL/GenBank/DDBJ databases">
        <title>Draft genome assemblies for two species of Escallonia (Escalloniales).</title>
        <authorList>
            <person name="Chanderbali A."/>
            <person name="Dervinis C."/>
            <person name="Anghel I."/>
            <person name="Soltis D."/>
            <person name="Soltis P."/>
            <person name="Zapata F."/>
        </authorList>
    </citation>
    <scope>NUCLEOTIDE SEQUENCE</scope>
    <source>
        <strain evidence="2">UCBG64.0493</strain>
        <tissue evidence="2">Leaf</tissue>
    </source>
</reference>
<name>A0AA89AJM7_9ASTE</name>
<evidence type="ECO:0000313" key="3">
    <source>
        <dbReference type="Proteomes" id="UP001188597"/>
    </source>
</evidence>
<dbReference type="InterPro" id="IPR036412">
    <property type="entry name" value="HAD-like_sf"/>
</dbReference>
<sequence>MCVGVLSRIDYNVRSPTHGTGVLKERKLFQLDFVSLGAFIYTFICVHAVNVERNLPSAFSLCIGYFPCDVGFLDSVDDLVEPKGFTSFTPFLLRCVEKEEKSDRYEPRFGGHQTLEERENSFHARNQTIHCGFVKGPEGFPSTGFDLDEKDRTYMSACTVVVSSCIFGSSDFLRRPNRKNISEYSKKNVCFVMFVDLQTLSKLSMEGNVPDDSGYIGLWRIVVVRNLPYSDMRKTGKVPKFLPHRLFPSSRYSIWLDSKLRLAADPMLIIEYFLWRRGSEFTISNHYLRHCVWEEVLQNKRLNKYNHTAIDEQFMFYQSDGLTKFDPSDPNTPLPSYVPEGSVIVRAHTPMSNLFACLWFNEVDRFTSRDQLSFGYTFLKLKRMNPDRPFLLNMFKEAKQPGFLLCIALFSFLQYLISGLHSDLFTYKRSTMEACALFRALKPSNLKLTKSIRVTCSSISPSTIHTGHPSLSLFPFIFGTRNEKWDSFDGVTSLILAHFTVVGLSNFCEKSICFVFIGGGKALKRAYDGLLLDAGGTLLQLAKPVEETYATIGHKYGLSATSTEIKQGFKRAFSAPWPEKLRYQGDGKPFWKLVVSEATGCASDDYFEEVYEYYANGDAWSLPDGAYETLVILKETGVKLAVVSNFDSRLRKLLKDLNVVDLFDAVVISSEVGYEKPDAEIFKAALDQINVEACKAVHVGDDEKADKSGANAVGIHCWLWGKDIKTFADLRNRILLPVP</sequence>
<dbReference type="SFLD" id="SFLDG01129">
    <property type="entry name" value="C1.5:_HAD__Beta-PGM__Phosphata"/>
    <property type="match status" value="1"/>
</dbReference>
<dbReference type="InterPro" id="IPR011949">
    <property type="entry name" value="HAD-SF_hydro_IA_REG-2-like"/>
</dbReference>
<dbReference type="CDD" id="cd16415">
    <property type="entry name" value="HAD_dREG-2_like"/>
    <property type="match status" value="1"/>
</dbReference>
<evidence type="ECO:0000259" key="1">
    <source>
        <dbReference type="Pfam" id="PF04765"/>
    </source>
</evidence>
<dbReference type="SUPFAM" id="SSF56784">
    <property type="entry name" value="HAD-like"/>
    <property type="match status" value="1"/>
</dbReference>
<dbReference type="InterPro" id="IPR048354">
    <property type="entry name" value="TOD1_MUCI70_glycTrfase_dom"/>
</dbReference>
<dbReference type="Pfam" id="PF04765">
    <property type="entry name" value="TOD1_MUCI70"/>
    <property type="match status" value="1"/>
</dbReference>
<proteinExistence type="predicted"/>
<evidence type="ECO:0000313" key="2">
    <source>
        <dbReference type="EMBL" id="KAK3003631.1"/>
    </source>
</evidence>
<dbReference type="AlphaFoldDB" id="A0AA89AJM7"/>
<accession>A0AA89AJM7</accession>
<dbReference type="InterPro" id="IPR023214">
    <property type="entry name" value="HAD_sf"/>
</dbReference>
<dbReference type="Pfam" id="PF00702">
    <property type="entry name" value="Hydrolase"/>
    <property type="match status" value="1"/>
</dbReference>
<organism evidence="2 3">
    <name type="scientific">Escallonia herrerae</name>
    <dbReference type="NCBI Taxonomy" id="1293975"/>
    <lineage>
        <taxon>Eukaryota</taxon>
        <taxon>Viridiplantae</taxon>
        <taxon>Streptophyta</taxon>
        <taxon>Embryophyta</taxon>
        <taxon>Tracheophyta</taxon>
        <taxon>Spermatophyta</taxon>
        <taxon>Magnoliopsida</taxon>
        <taxon>eudicotyledons</taxon>
        <taxon>Gunneridae</taxon>
        <taxon>Pentapetalae</taxon>
        <taxon>asterids</taxon>
        <taxon>campanulids</taxon>
        <taxon>Escalloniales</taxon>
        <taxon>Escalloniaceae</taxon>
        <taxon>Escallonia</taxon>
    </lineage>
</organism>
<dbReference type="EMBL" id="JAVXUP010002387">
    <property type="protein sequence ID" value="KAK3003631.1"/>
    <property type="molecule type" value="Genomic_DNA"/>
</dbReference>
<dbReference type="InterPro" id="IPR006439">
    <property type="entry name" value="HAD-SF_hydro_IA"/>
</dbReference>
<gene>
    <name evidence="2" type="ORF">RJ639_019630</name>
</gene>
<dbReference type="NCBIfam" id="TIGR01549">
    <property type="entry name" value="HAD-SF-IA-v1"/>
    <property type="match status" value="1"/>
</dbReference>
<comment type="caution">
    <text evidence="2">The sequence shown here is derived from an EMBL/GenBank/DDBJ whole genome shotgun (WGS) entry which is preliminary data.</text>
</comment>
<dbReference type="Proteomes" id="UP001188597">
    <property type="component" value="Unassembled WGS sequence"/>
</dbReference>
<protein>
    <recommendedName>
        <fullName evidence="1">TOD1/MUCI70 glycosyltransferase-like domain-containing protein</fullName>
    </recommendedName>
</protein>
<dbReference type="PANTHER" id="PTHR12956">
    <property type="entry name" value="ALKALINE CERAMIDASE-RELATED"/>
    <property type="match status" value="1"/>
</dbReference>
<dbReference type="PANTHER" id="PTHR12956:SF27">
    <property type="entry name" value="TRANSMEMBRANE PROTEIN"/>
    <property type="match status" value="1"/>
</dbReference>
<dbReference type="Gene3D" id="3.40.50.1000">
    <property type="entry name" value="HAD superfamily/HAD-like"/>
    <property type="match status" value="1"/>
</dbReference>
<keyword evidence="3" id="KW-1185">Reference proteome</keyword>
<dbReference type="InterPro" id="IPR006852">
    <property type="entry name" value="TOD1_MUCI70"/>
</dbReference>
<dbReference type="NCBIfam" id="TIGR02252">
    <property type="entry name" value="DREG-2"/>
    <property type="match status" value="1"/>
</dbReference>
<dbReference type="SFLD" id="SFLDS00003">
    <property type="entry name" value="Haloacid_Dehalogenase"/>
    <property type="match status" value="1"/>
</dbReference>
<feature type="domain" description="TOD1/MUCI70 glycosyltransferase-like" evidence="1">
    <location>
        <begin position="98"/>
        <end position="399"/>
    </location>
</feature>
<dbReference type="PRINTS" id="PR00413">
    <property type="entry name" value="HADHALOGNASE"/>
</dbReference>
<dbReference type="Gene3D" id="1.10.150.720">
    <property type="entry name" value="Haloacid dehalogenase-like hydrolase"/>
    <property type="match status" value="1"/>
</dbReference>
<dbReference type="InterPro" id="IPR044924">
    <property type="entry name" value="HAD-SF_hydro_IA_REG-2-like_cap"/>
</dbReference>